<dbReference type="AlphaFoldDB" id="E4UCA7"/>
<keyword evidence="3 5" id="KW-0687">Ribonucleoprotein</keyword>
<reference key="2">
    <citation type="submission" date="2010-11" db="EMBL/GenBank/DDBJ databases">
        <authorList>
            <person name="Lin H."/>
            <person name="Doddapaneni H.V."/>
            <person name="Lou B."/>
            <person name="Civerolo E.L."/>
            <person name="Chen C."/>
            <person name="Duan Y."/>
            <person name="Zhou L."/>
            <person name="Glynn J."/>
        </authorList>
    </citation>
    <scope>NUCLEOTIDE SEQUENCE</scope>
    <source>
        <strain>CLso-ZC1</strain>
    </source>
</reference>
<dbReference type="GO" id="GO:0003735">
    <property type="term" value="F:structural constituent of ribosome"/>
    <property type="evidence" value="ECO:0007669"/>
    <property type="project" value="InterPro"/>
</dbReference>
<dbReference type="PROSITE" id="PS00963">
    <property type="entry name" value="RIBOSOMAL_S2_2"/>
    <property type="match status" value="1"/>
</dbReference>
<dbReference type="NCBIfam" id="TIGR01011">
    <property type="entry name" value="rpsB_bact"/>
    <property type="match status" value="1"/>
</dbReference>
<gene>
    <name evidence="5" type="primary">rpsB</name>
    <name evidence="8" type="ordered locus">CKC_01230</name>
</gene>
<dbReference type="InterPro" id="IPR005706">
    <property type="entry name" value="Ribosomal_uS2_bac/mit/plastid"/>
</dbReference>
<dbReference type="EMBL" id="CP002371">
    <property type="protein sequence ID" value="ADR51997.1"/>
    <property type="molecule type" value="Genomic_DNA"/>
</dbReference>
<evidence type="ECO:0000313" key="8">
    <source>
        <dbReference type="EMBL" id="ADR51997.1"/>
    </source>
</evidence>
<feature type="region of interest" description="Disordered" evidence="7">
    <location>
        <begin position="231"/>
        <end position="289"/>
    </location>
</feature>
<dbReference type="HOGENOM" id="CLU_040318_2_1_5"/>
<dbReference type="STRING" id="658172.CKC_01230"/>
<organism evidence="8 9">
    <name type="scientific">Liberibacter solanacearum (strain CLso-ZC1)</name>
    <dbReference type="NCBI Taxonomy" id="658172"/>
    <lineage>
        <taxon>Bacteria</taxon>
        <taxon>Pseudomonadati</taxon>
        <taxon>Pseudomonadota</taxon>
        <taxon>Alphaproteobacteria</taxon>
        <taxon>Hyphomicrobiales</taxon>
        <taxon>Rhizobiaceae</taxon>
        <taxon>Liberibacter</taxon>
    </lineage>
</organism>
<reference evidence="8 9" key="3">
    <citation type="journal article" date="2011" name="PLoS ONE">
        <title>The Complete Genome Sequence of 'Candidatus Liberibacter solanacearum', the Bacterium Associated with Potato Zebra Chip Disease.</title>
        <authorList>
            <person name="Lin H."/>
            <person name="Lou B."/>
            <person name="Glynn J.M."/>
            <person name="Doddapaneni H."/>
            <person name="Civerolo E.L."/>
            <person name="Chen C."/>
            <person name="Duan Y."/>
            <person name="Zhou L."/>
            <person name="Vahling C.M."/>
        </authorList>
    </citation>
    <scope>NUCLEOTIDE SEQUENCE [LARGE SCALE GENOMIC DNA]</scope>
    <source>
        <strain evidence="8 9">CLso-ZC1</strain>
    </source>
</reference>
<name>E4UCA7_LIBSC</name>
<dbReference type="GO" id="GO:0006412">
    <property type="term" value="P:translation"/>
    <property type="evidence" value="ECO:0007669"/>
    <property type="project" value="UniProtKB-UniRule"/>
</dbReference>
<dbReference type="GO" id="GO:0022627">
    <property type="term" value="C:cytosolic small ribosomal subunit"/>
    <property type="evidence" value="ECO:0007669"/>
    <property type="project" value="TreeGrafter"/>
</dbReference>
<comment type="similarity">
    <text evidence="1 5 6">Belongs to the universal ribosomal protein uS2 family.</text>
</comment>
<dbReference type="Pfam" id="PF00318">
    <property type="entry name" value="Ribosomal_S2"/>
    <property type="match status" value="1"/>
</dbReference>
<reference evidence="9" key="1">
    <citation type="submission" date="2010-11" db="EMBL/GenBank/DDBJ databases">
        <title>Complete genome sequence of Candidatus Liberibacter solanacearum CLso-ZC1.</title>
        <authorList>
            <person name="Lin H."/>
            <person name="Doddapaneni H.V."/>
            <person name="Lou B."/>
            <person name="Civerolo E.L."/>
            <person name="Chen C."/>
            <person name="Duan Y."/>
            <person name="Zhou L."/>
            <person name="Glynn J."/>
        </authorList>
    </citation>
    <scope>NUCLEOTIDE SEQUENCE [LARGE SCALE GENOMIC DNA]</scope>
    <source>
        <strain evidence="9">CLso-ZC1</strain>
    </source>
</reference>
<dbReference type="GeneID" id="96885757"/>
<dbReference type="InterPro" id="IPR023591">
    <property type="entry name" value="Ribosomal_uS2_flav_dom_sf"/>
</dbReference>
<dbReference type="RefSeq" id="WP_013461653.1">
    <property type="nucleotide sequence ID" value="NC_014774.1"/>
</dbReference>
<dbReference type="PANTHER" id="PTHR12534">
    <property type="entry name" value="30S RIBOSOMAL PROTEIN S2 PROKARYOTIC AND ORGANELLAR"/>
    <property type="match status" value="1"/>
</dbReference>
<dbReference type="Gene3D" id="1.10.287.610">
    <property type="entry name" value="Helix hairpin bin"/>
    <property type="match status" value="1"/>
</dbReference>
<dbReference type="InterPro" id="IPR018130">
    <property type="entry name" value="Ribosomal_uS2_CS"/>
</dbReference>
<dbReference type="Proteomes" id="UP000007038">
    <property type="component" value="Chromosome"/>
</dbReference>
<keyword evidence="2 5" id="KW-0689">Ribosomal protein</keyword>
<dbReference type="Gene3D" id="3.40.50.10490">
    <property type="entry name" value="Glucose-6-phosphate isomerase like protein, domain 1"/>
    <property type="match status" value="1"/>
</dbReference>
<dbReference type="SUPFAM" id="SSF52313">
    <property type="entry name" value="Ribosomal protein S2"/>
    <property type="match status" value="1"/>
</dbReference>
<evidence type="ECO:0000256" key="4">
    <source>
        <dbReference type="ARBA" id="ARBA00035256"/>
    </source>
</evidence>
<evidence type="ECO:0000256" key="5">
    <source>
        <dbReference type="HAMAP-Rule" id="MF_00291"/>
    </source>
</evidence>
<dbReference type="PRINTS" id="PR00395">
    <property type="entry name" value="RIBOSOMALS2"/>
</dbReference>
<protein>
    <recommendedName>
        <fullName evidence="4 5">Small ribosomal subunit protein uS2</fullName>
    </recommendedName>
</protein>
<dbReference type="PANTHER" id="PTHR12534:SF0">
    <property type="entry name" value="SMALL RIBOSOMAL SUBUNIT PROTEIN US2M"/>
    <property type="match status" value="1"/>
</dbReference>
<feature type="compositionally biased region" description="Basic and acidic residues" evidence="7">
    <location>
        <begin position="238"/>
        <end position="255"/>
    </location>
</feature>
<proteinExistence type="inferred from homology"/>
<evidence type="ECO:0000256" key="6">
    <source>
        <dbReference type="RuleBase" id="RU003631"/>
    </source>
</evidence>
<accession>E4UCA7</accession>
<evidence type="ECO:0000256" key="2">
    <source>
        <dbReference type="ARBA" id="ARBA00022980"/>
    </source>
</evidence>
<dbReference type="CDD" id="cd01425">
    <property type="entry name" value="RPS2"/>
    <property type="match status" value="1"/>
</dbReference>
<sequence length="289" mass="32208">MAIPNFTMQQLLESGVQFGHRKFLWNPKMKPYIFCERSNTHIIDLSQTVPMLHKALQVVSDTVARGGRILFVATKPQASNVVMEAAKRSAQYCVNSKWLGGMMTNWKTVSQSIQKLRDLDELLSKENQDFTKKERLNIERRRDKLKRALDGIRDMGGLPDLMFIIDTNREKLAIEEARRLRIPIVAVVDSNCNPDLIDYIIPGNDDSARSIALFCDLVASAAIDGIARQHSYMGGDTKPLDNDVKSLEEDSKNLEGEVAPSANLEGEVAPSADSTSNDKEQGVVSESVD</sequence>
<dbReference type="InterPro" id="IPR001865">
    <property type="entry name" value="Ribosomal_uS2"/>
</dbReference>
<evidence type="ECO:0000313" key="9">
    <source>
        <dbReference type="Proteomes" id="UP000007038"/>
    </source>
</evidence>
<evidence type="ECO:0000256" key="3">
    <source>
        <dbReference type="ARBA" id="ARBA00023274"/>
    </source>
</evidence>
<dbReference type="KEGG" id="lso:CKC_01230"/>
<evidence type="ECO:0000256" key="7">
    <source>
        <dbReference type="SAM" id="MobiDB-lite"/>
    </source>
</evidence>
<dbReference type="eggNOG" id="COG0052">
    <property type="taxonomic scope" value="Bacteria"/>
</dbReference>
<evidence type="ECO:0000256" key="1">
    <source>
        <dbReference type="ARBA" id="ARBA00006242"/>
    </source>
</evidence>
<dbReference type="HAMAP" id="MF_00291_B">
    <property type="entry name" value="Ribosomal_uS2_B"/>
    <property type="match status" value="1"/>
</dbReference>